<gene>
    <name evidence="2" type="ORF">O181_001919</name>
</gene>
<feature type="compositionally biased region" description="Polar residues" evidence="1">
    <location>
        <begin position="133"/>
        <end position="142"/>
    </location>
</feature>
<evidence type="ECO:0000313" key="3">
    <source>
        <dbReference type="Proteomes" id="UP000765509"/>
    </source>
</evidence>
<organism evidence="2 3">
    <name type="scientific">Austropuccinia psidii MF-1</name>
    <dbReference type="NCBI Taxonomy" id="1389203"/>
    <lineage>
        <taxon>Eukaryota</taxon>
        <taxon>Fungi</taxon>
        <taxon>Dikarya</taxon>
        <taxon>Basidiomycota</taxon>
        <taxon>Pucciniomycotina</taxon>
        <taxon>Pucciniomycetes</taxon>
        <taxon>Pucciniales</taxon>
        <taxon>Sphaerophragmiaceae</taxon>
        <taxon>Austropuccinia</taxon>
    </lineage>
</organism>
<dbReference type="Proteomes" id="UP000765509">
    <property type="component" value="Unassembled WGS sequence"/>
</dbReference>
<protein>
    <submittedName>
        <fullName evidence="2">Uncharacterized protein</fullName>
    </submittedName>
</protein>
<evidence type="ECO:0000313" key="2">
    <source>
        <dbReference type="EMBL" id="MBW0462204.1"/>
    </source>
</evidence>
<keyword evidence="3" id="KW-1185">Reference proteome</keyword>
<feature type="region of interest" description="Disordered" evidence="1">
    <location>
        <begin position="133"/>
        <end position="152"/>
    </location>
</feature>
<comment type="caution">
    <text evidence="2">The sequence shown here is derived from an EMBL/GenBank/DDBJ whole genome shotgun (WGS) entry which is preliminary data.</text>
</comment>
<accession>A0A9Q3GCC9</accession>
<proteinExistence type="predicted"/>
<sequence length="217" mass="24092">MNSGHNCGLTDHYANNCSKEKKQIYAIEKFLEKKIQEEDSESDSLVYSKMGSSDEYLDPMEESLAPYGSYSPWAVIHSPRPRSAVGPKPQLGPPEPFLAITSLDPKMTKNLMDTLLAINPVGPNFGHGPPWINSSAMASGNHQRPPDQLSPSFPSTPGDFLFSFIPSVLKVAGMVHIWYYIPLCTIFAQQSNGDVFRIQFHLPNSRSQIPTPILKED</sequence>
<reference evidence="2" key="1">
    <citation type="submission" date="2021-03" db="EMBL/GenBank/DDBJ databases">
        <title>Draft genome sequence of rust myrtle Austropuccinia psidii MF-1, a brazilian biotype.</title>
        <authorList>
            <person name="Quecine M.C."/>
            <person name="Pachon D.M.R."/>
            <person name="Bonatelli M.L."/>
            <person name="Correr F.H."/>
            <person name="Franceschini L.M."/>
            <person name="Leite T.F."/>
            <person name="Margarido G.R.A."/>
            <person name="Almeida C.A."/>
            <person name="Ferrarezi J.A."/>
            <person name="Labate C.A."/>
        </authorList>
    </citation>
    <scope>NUCLEOTIDE SEQUENCE</scope>
    <source>
        <strain evidence="2">MF-1</strain>
    </source>
</reference>
<dbReference type="AlphaFoldDB" id="A0A9Q3GCC9"/>
<evidence type="ECO:0000256" key="1">
    <source>
        <dbReference type="SAM" id="MobiDB-lite"/>
    </source>
</evidence>
<dbReference type="EMBL" id="AVOT02000304">
    <property type="protein sequence ID" value="MBW0462204.1"/>
    <property type="molecule type" value="Genomic_DNA"/>
</dbReference>
<name>A0A9Q3GCC9_9BASI</name>